<dbReference type="AlphaFoldDB" id="A0A7D3VVE5"/>
<reference evidence="2 3" key="1">
    <citation type="submission" date="2020-05" db="EMBL/GenBank/DDBJ databases">
        <title>Actinomadura verrucosospora NRRL-B18236 (PFL_A860) Genome sequencing and assembly.</title>
        <authorList>
            <person name="Samborskyy M."/>
        </authorList>
    </citation>
    <scope>NUCLEOTIDE SEQUENCE [LARGE SCALE GENOMIC DNA]</scope>
    <source>
        <strain evidence="2 3">NRRL:B18236</strain>
    </source>
</reference>
<keyword evidence="3" id="KW-1185">Reference proteome</keyword>
<feature type="compositionally biased region" description="Polar residues" evidence="1">
    <location>
        <begin position="126"/>
        <end position="135"/>
    </location>
</feature>
<protein>
    <submittedName>
        <fullName evidence="2">Large adhesin</fullName>
    </submittedName>
</protein>
<proteinExistence type="predicted"/>
<feature type="compositionally biased region" description="Low complexity" evidence="1">
    <location>
        <begin position="137"/>
        <end position="151"/>
    </location>
</feature>
<accession>A0A7D3VVE5</accession>
<gene>
    <name evidence="2" type="ORF">ACTIVE_5401</name>
</gene>
<name>A0A7D3VVE5_ACTVE</name>
<dbReference type="Proteomes" id="UP000501240">
    <property type="component" value="Chromosome"/>
</dbReference>
<evidence type="ECO:0000313" key="3">
    <source>
        <dbReference type="Proteomes" id="UP000501240"/>
    </source>
</evidence>
<evidence type="ECO:0000256" key="1">
    <source>
        <dbReference type="SAM" id="MobiDB-lite"/>
    </source>
</evidence>
<evidence type="ECO:0000313" key="2">
    <source>
        <dbReference type="EMBL" id="QKG23758.1"/>
    </source>
</evidence>
<sequence length="160" mass="15297">MFCVRSASKPDAPEPSGSPGPWPCGAPEGGGGAGVPEPDGGLPKTAVASSLIPEASTGGGGEPSGPGLWPGVPGAGGGVGPPVPASPGRASGTSGSPVRPRRGIWCPPGPGDPDSGRGWLGLLTRPHQQGTTTGGSPRVPEGAPGAAAARAPSEEYCAGW</sequence>
<dbReference type="EMBL" id="CP053892">
    <property type="protein sequence ID" value="QKG23758.1"/>
    <property type="molecule type" value="Genomic_DNA"/>
</dbReference>
<feature type="region of interest" description="Disordered" evidence="1">
    <location>
        <begin position="1"/>
        <end position="160"/>
    </location>
</feature>
<organism evidence="2 3">
    <name type="scientific">Actinomadura verrucosospora</name>
    <dbReference type="NCBI Taxonomy" id="46165"/>
    <lineage>
        <taxon>Bacteria</taxon>
        <taxon>Bacillati</taxon>
        <taxon>Actinomycetota</taxon>
        <taxon>Actinomycetes</taxon>
        <taxon>Streptosporangiales</taxon>
        <taxon>Thermomonosporaceae</taxon>
        <taxon>Actinomadura</taxon>
    </lineage>
</organism>